<evidence type="ECO:0000259" key="1">
    <source>
        <dbReference type="PROSITE" id="PS50041"/>
    </source>
</evidence>
<dbReference type="CDD" id="cd00037">
    <property type="entry name" value="CLECT"/>
    <property type="match status" value="1"/>
</dbReference>
<dbReference type="InterPro" id="IPR001304">
    <property type="entry name" value="C-type_lectin-like"/>
</dbReference>
<dbReference type="Proteomes" id="UP000887568">
    <property type="component" value="Unplaced"/>
</dbReference>
<dbReference type="InterPro" id="IPR016186">
    <property type="entry name" value="C-type_lectin-like/link_sf"/>
</dbReference>
<evidence type="ECO:0000313" key="3">
    <source>
        <dbReference type="Proteomes" id="UP000887568"/>
    </source>
</evidence>
<dbReference type="GeneID" id="119736848"/>
<name>A0A914ARV4_PATMI</name>
<dbReference type="InterPro" id="IPR016187">
    <property type="entry name" value="CTDL_fold"/>
</dbReference>
<dbReference type="PROSITE" id="PS50041">
    <property type="entry name" value="C_TYPE_LECTIN_2"/>
    <property type="match status" value="1"/>
</dbReference>
<organism evidence="2 3">
    <name type="scientific">Patiria miniata</name>
    <name type="common">Bat star</name>
    <name type="synonym">Asterina miniata</name>
    <dbReference type="NCBI Taxonomy" id="46514"/>
    <lineage>
        <taxon>Eukaryota</taxon>
        <taxon>Metazoa</taxon>
        <taxon>Echinodermata</taxon>
        <taxon>Eleutherozoa</taxon>
        <taxon>Asterozoa</taxon>
        <taxon>Asteroidea</taxon>
        <taxon>Valvatacea</taxon>
        <taxon>Valvatida</taxon>
        <taxon>Asterinidae</taxon>
        <taxon>Patiria</taxon>
    </lineage>
</organism>
<proteinExistence type="predicted"/>
<keyword evidence="3" id="KW-1185">Reference proteome</keyword>
<dbReference type="AlphaFoldDB" id="A0A914ARV4"/>
<dbReference type="Gene3D" id="3.10.100.10">
    <property type="entry name" value="Mannose-Binding Protein A, subunit A"/>
    <property type="match status" value="1"/>
</dbReference>
<dbReference type="OrthoDB" id="7357196at2759"/>
<dbReference type="PANTHER" id="PTHR22803">
    <property type="entry name" value="MANNOSE, PHOSPHOLIPASE, LECTIN RECEPTOR RELATED"/>
    <property type="match status" value="1"/>
</dbReference>
<sequence>MYLIRVFGIVAITTAINAEFRSGSCHSRLSILCSCPPEWQLHVWGKECYRLTPSSHSWDDAKTTCQDMGGKMAAPRSLEEMNFMVELAKKANTLYRAWIACNDKDVEGTWECDGQEGSEPFLVWDNGEPNSFGNVEQDCVRMAASSNDRMDDELCDNDQLAFCVREAACTYSLTQLGH</sequence>
<feature type="domain" description="C-type lectin" evidence="1">
    <location>
        <begin position="44"/>
        <end position="164"/>
    </location>
</feature>
<dbReference type="EnsemblMetazoa" id="XM_038210857.1">
    <property type="protein sequence ID" value="XP_038066785.1"/>
    <property type="gene ID" value="LOC119736848"/>
</dbReference>
<dbReference type="Pfam" id="PF00059">
    <property type="entry name" value="Lectin_C"/>
    <property type="match status" value="1"/>
</dbReference>
<protein>
    <recommendedName>
        <fullName evidence="1">C-type lectin domain-containing protein</fullName>
    </recommendedName>
</protein>
<dbReference type="SUPFAM" id="SSF56436">
    <property type="entry name" value="C-type lectin-like"/>
    <property type="match status" value="1"/>
</dbReference>
<evidence type="ECO:0000313" key="2">
    <source>
        <dbReference type="EnsemblMetazoa" id="XP_038066785.1"/>
    </source>
</evidence>
<accession>A0A914ARV4</accession>
<reference evidence="2" key="1">
    <citation type="submission" date="2022-11" db="UniProtKB">
        <authorList>
            <consortium name="EnsemblMetazoa"/>
        </authorList>
    </citation>
    <scope>IDENTIFICATION</scope>
</reference>
<dbReference type="SMART" id="SM00034">
    <property type="entry name" value="CLECT"/>
    <property type="match status" value="1"/>
</dbReference>
<dbReference type="InterPro" id="IPR050111">
    <property type="entry name" value="C-type_lectin/snaclec_domain"/>
</dbReference>
<dbReference type="RefSeq" id="XP_038066785.1">
    <property type="nucleotide sequence ID" value="XM_038210857.1"/>
</dbReference>